<keyword evidence="5 9" id="KW-0520">NAD</keyword>
<feature type="domain" description="Glycerol-3-phosphate dehydrogenase NAD-dependent N-terminal" evidence="15">
    <location>
        <begin position="2"/>
        <end position="155"/>
    </location>
</feature>
<evidence type="ECO:0000256" key="5">
    <source>
        <dbReference type="ARBA" id="ARBA00023027"/>
    </source>
</evidence>
<comment type="caution">
    <text evidence="17">The sequence shown here is derived from an EMBL/GenBank/DDBJ whole genome shotgun (WGS) entry which is preliminary data.</text>
</comment>
<feature type="binding site" evidence="9">
    <location>
        <position position="103"/>
    </location>
    <ligand>
        <name>NADPH</name>
        <dbReference type="ChEBI" id="CHEBI:57783"/>
    </ligand>
</feature>
<evidence type="ECO:0000256" key="3">
    <source>
        <dbReference type="ARBA" id="ARBA00022857"/>
    </source>
</evidence>
<dbReference type="PANTHER" id="PTHR11728:SF1">
    <property type="entry name" value="GLYCEROL-3-PHOSPHATE DEHYDROGENASE [NAD(+)] 2, CHLOROPLASTIC"/>
    <property type="match status" value="1"/>
</dbReference>
<dbReference type="GO" id="GO:0006650">
    <property type="term" value="P:glycerophospholipid metabolic process"/>
    <property type="evidence" value="ECO:0007669"/>
    <property type="project" value="UniProtKB-UniRule"/>
</dbReference>
<comment type="similarity">
    <text evidence="1 9 13">Belongs to the NAD-dependent glycerol-3-phosphate dehydrogenase family.</text>
</comment>
<reference evidence="17" key="2">
    <citation type="journal article" date="2021" name="PeerJ">
        <title>Extensive microbial diversity within the chicken gut microbiome revealed by metagenomics and culture.</title>
        <authorList>
            <person name="Gilroy R."/>
            <person name="Ravi A."/>
            <person name="Getino M."/>
            <person name="Pursley I."/>
            <person name="Horton D.L."/>
            <person name="Alikhan N.F."/>
            <person name="Baker D."/>
            <person name="Gharbi K."/>
            <person name="Hall N."/>
            <person name="Watson M."/>
            <person name="Adriaenssens E.M."/>
            <person name="Foster-Nyarko E."/>
            <person name="Jarju S."/>
            <person name="Secka A."/>
            <person name="Antonio M."/>
            <person name="Oren A."/>
            <person name="Chaudhuri R.R."/>
            <person name="La Ragione R."/>
            <person name="Hildebrand F."/>
            <person name="Pallen M.J."/>
        </authorList>
    </citation>
    <scope>NUCLEOTIDE SEQUENCE</scope>
    <source>
        <strain evidence="17">CHK147-3167</strain>
    </source>
</reference>
<dbReference type="InterPro" id="IPR006168">
    <property type="entry name" value="G3P_DH_NAD-dep"/>
</dbReference>
<evidence type="ECO:0000259" key="16">
    <source>
        <dbReference type="Pfam" id="PF07479"/>
    </source>
</evidence>
<feature type="binding site" evidence="9">
    <location>
        <position position="251"/>
    </location>
    <ligand>
        <name>sn-glycerol 3-phosphate</name>
        <dbReference type="ChEBI" id="CHEBI:57597"/>
    </ligand>
</feature>
<keyword evidence="4 9" id="KW-0560">Oxidoreductase</keyword>
<dbReference type="SUPFAM" id="SSF51735">
    <property type="entry name" value="NAD(P)-binding Rossmann-fold domains"/>
    <property type="match status" value="1"/>
</dbReference>
<dbReference type="Proteomes" id="UP000886786">
    <property type="component" value="Unassembled WGS sequence"/>
</dbReference>
<evidence type="ECO:0000256" key="7">
    <source>
        <dbReference type="ARBA" id="ARBA00023209"/>
    </source>
</evidence>
<comment type="catalytic activity">
    <reaction evidence="9">
        <text>sn-glycerol 3-phosphate + NAD(+) = dihydroxyacetone phosphate + NADH + H(+)</text>
        <dbReference type="Rhea" id="RHEA:11092"/>
        <dbReference type="ChEBI" id="CHEBI:15378"/>
        <dbReference type="ChEBI" id="CHEBI:57540"/>
        <dbReference type="ChEBI" id="CHEBI:57597"/>
        <dbReference type="ChEBI" id="CHEBI:57642"/>
        <dbReference type="ChEBI" id="CHEBI:57945"/>
        <dbReference type="EC" id="1.1.1.94"/>
    </reaction>
</comment>
<reference evidence="17" key="1">
    <citation type="submission" date="2020-10" db="EMBL/GenBank/DDBJ databases">
        <authorList>
            <person name="Gilroy R."/>
        </authorList>
    </citation>
    <scope>NUCLEOTIDE SEQUENCE</scope>
    <source>
        <strain evidence="17">CHK147-3167</strain>
    </source>
</reference>
<dbReference type="SUPFAM" id="SSF48179">
    <property type="entry name" value="6-phosphogluconate dehydrogenase C-terminal domain-like"/>
    <property type="match status" value="1"/>
</dbReference>
<feature type="binding site" evidence="9">
    <location>
        <position position="103"/>
    </location>
    <ligand>
        <name>sn-glycerol 3-phosphate</name>
        <dbReference type="ChEBI" id="CHEBI:57597"/>
    </ligand>
</feature>
<comment type="caution">
    <text evidence="9">Lacks conserved residue(s) required for the propagation of feature annotation.</text>
</comment>
<sequence>MKITVLGAGAYGTALSTVLEENKNEVTIWSAFKDEIDYLQTNHESPRLKGIKLSESFKFTTDLKEAITNKDLIVIATPTGAVDEVTKQMQEYYDGTPICAISKGIEQDTCLFVYDVIKKYLNTDEIAIMSGPSFAIDVANKVPVGLTLAGQNKKAIDTVYKAFANDHFKLRKSYDIVGTEVCGAIKNVIAIASGILSGLGLPESTIAMLITESLHDIKELIKGLGGNGSTVYSFAGFGDLLLTATSTKSRNFSFGKLIGEGASQKEIDEYIKNTTVEGLYTLKSVRKLVDNKAVEMPIIDLINDIIYNGKNPKTLIDFLIQKP</sequence>
<evidence type="ECO:0000256" key="13">
    <source>
        <dbReference type="RuleBase" id="RU000437"/>
    </source>
</evidence>
<dbReference type="HAMAP" id="MF_00394">
    <property type="entry name" value="NAD_Glyc3P_dehydrog"/>
    <property type="match status" value="1"/>
</dbReference>
<evidence type="ECO:0000313" key="18">
    <source>
        <dbReference type="Proteomes" id="UP000886786"/>
    </source>
</evidence>
<dbReference type="GO" id="GO:0047952">
    <property type="term" value="F:glycerol-3-phosphate dehydrogenase [NAD(P)+] activity"/>
    <property type="evidence" value="ECO:0007669"/>
    <property type="project" value="UniProtKB-UniRule"/>
</dbReference>
<evidence type="ECO:0000256" key="1">
    <source>
        <dbReference type="ARBA" id="ARBA00011009"/>
    </source>
</evidence>
<feature type="binding site" evidence="9">
    <location>
        <position position="277"/>
    </location>
    <ligand>
        <name>NADPH</name>
        <dbReference type="ChEBI" id="CHEBI:57783"/>
    </ligand>
</feature>
<feature type="binding site" evidence="11">
    <location>
        <position position="103"/>
    </location>
    <ligand>
        <name>substrate</name>
    </ligand>
</feature>
<dbReference type="GO" id="GO:0008654">
    <property type="term" value="P:phospholipid biosynthetic process"/>
    <property type="evidence" value="ECO:0007669"/>
    <property type="project" value="UniProtKB-KW"/>
</dbReference>
<evidence type="ECO:0000256" key="8">
    <source>
        <dbReference type="ARBA" id="ARBA00023264"/>
    </source>
</evidence>
<evidence type="ECO:0000256" key="10">
    <source>
        <dbReference type="PIRSR" id="PIRSR000114-1"/>
    </source>
</evidence>
<dbReference type="GO" id="GO:0051287">
    <property type="term" value="F:NAD binding"/>
    <property type="evidence" value="ECO:0007669"/>
    <property type="project" value="InterPro"/>
</dbReference>
<comment type="subcellular location">
    <subcellularLocation>
        <location evidence="9">Cytoplasm</location>
    </subcellularLocation>
</comment>
<feature type="binding site" evidence="9">
    <location>
        <position position="239"/>
    </location>
    <ligand>
        <name>sn-glycerol 3-phosphate</name>
        <dbReference type="ChEBI" id="CHEBI:57597"/>
    </ligand>
</feature>
<keyword evidence="9" id="KW-0963">Cytoplasm</keyword>
<evidence type="ECO:0000256" key="2">
    <source>
        <dbReference type="ARBA" id="ARBA00022516"/>
    </source>
</evidence>
<dbReference type="Pfam" id="PF07479">
    <property type="entry name" value="NAD_Gly3P_dh_C"/>
    <property type="match status" value="1"/>
</dbReference>
<evidence type="ECO:0000256" key="14">
    <source>
        <dbReference type="RuleBase" id="RU000439"/>
    </source>
</evidence>
<protein>
    <recommendedName>
        <fullName evidence="9">Glycerol-3-phosphate dehydrogenase [NAD(P)+]</fullName>
        <ecNumber evidence="9">1.1.1.94</ecNumber>
    </recommendedName>
    <alternativeName>
        <fullName evidence="9">NAD(P)(+)-dependent glycerol-3-phosphate dehydrogenase</fullName>
    </alternativeName>
    <alternativeName>
        <fullName evidence="9">NAD(P)H-dependent dihydroxyacetone-phosphate reductase</fullName>
    </alternativeName>
</protein>
<dbReference type="NCBIfam" id="NF000940">
    <property type="entry name" value="PRK00094.1-2"/>
    <property type="match status" value="1"/>
</dbReference>
<evidence type="ECO:0000256" key="11">
    <source>
        <dbReference type="PIRSR" id="PIRSR000114-2"/>
    </source>
</evidence>
<dbReference type="InterPro" id="IPR036291">
    <property type="entry name" value="NAD(P)-bd_dom_sf"/>
</dbReference>
<evidence type="ECO:0000256" key="6">
    <source>
        <dbReference type="ARBA" id="ARBA00023098"/>
    </source>
</evidence>
<feature type="binding site" evidence="9">
    <location>
        <position position="250"/>
    </location>
    <ligand>
        <name>sn-glycerol 3-phosphate</name>
        <dbReference type="ChEBI" id="CHEBI:57597"/>
    </ligand>
</feature>
<comment type="pathway">
    <text evidence="9">Membrane lipid metabolism; glycerophospholipid metabolism.</text>
</comment>
<keyword evidence="2 9" id="KW-0444">Lipid biosynthesis</keyword>
<dbReference type="Gene3D" id="3.40.50.720">
    <property type="entry name" value="NAD(P)-binding Rossmann-like Domain"/>
    <property type="match status" value="1"/>
</dbReference>
<feature type="binding site" evidence="9">
    <location>
        <position position="186"/>
    </location>
    <ligand>
        <name>sn-glycerol 3-phosphate</name>
        <dbReference type="ChEBI" id="CHEBI:57597"/>
    </ligand>
</feature>
<evidence type="ECO:0000259" key="15">
    <source>
        <dbReference type="Pfam" id="PF01210"/>
    </source>
</evidence>
<evidence type="ECO:0000313" key="17">
    <source>
        <dbReference type="EMBL" id="HIQ91142.1"/>
    </source>
</evidence>
<keyword evidence="6 9" id="KW-0443">Lipid metabolism</keyword>
<evidence type="ECO:0000256" key="4">
    <source>
        <dbReference type="ARBA" id="ARBA00023002"/>
    </source>
</evidence>
<dbReference type="PIRSF" id="PIRSF000114">
    <property type="entry name" value="Glycerol-3-P_dh"/>
    <property type="match status" value="1"/>
</dbReference>
<feature type="binding site" evidence="12">
    <location>
        <position position="250"/>
    </location>
    <ligand>
        <name>NAD(+)</name>
        <dbReference type="ChEBI" id="CHEBI:57540"/>
    </ligand>
</feature>
<dbReference type="GO" id="GO:0046167">
    <property type="term" value="P:glycerol-3-phosphate biosynthetic process"/>
    <property type="evidence" value="ECO:0007669"/>
    <property type="project" value="UniProtKB-UniRule"/>
</dbReference>
<dbReference type="InterPro" id="IPR011128">
    <property type="entry name" value="G3P_DH_NAD-dep_N"/>
</dbReference>
<feature type="binding site" evidence="9">
    <location>
        <position position="11"/>
    </location>
    <ligand>
        <name>NADPH</name>
        <dbReference type="ChEBI" id="CHEBI:57783"/>
    </ligand>
</feature>
<dbReference type="PANTHER" id="PTHR11728">
    <property type="entry name" value="GLYCEROL-3-PHOSPHATE DEHYDROGENASE"/>
    <property type="match status" value="1"/>
</dbReference>
<dbReference type="Gene3D" id="1.10.1040.10">
    <property type="entry name" value="N-(1-d-carboxylethyl)-l-norvaline Dehydrogenase, domain 2"/>
    <property type="match status" value="1"/>
</dbReference>
<dbReference type="GO" id="GO:0005975">
    <property type="term" value="P:carbohydrate metabolic process"/>
    <property type="evidence" value="ECO:0007669"/>
    <property type="project" value="InterPro"/>
</dbReference>
<comment type="catalytic activity">
    <reaction evidence="9 14">
        <text>sn-glycerol 3-phosphate + NADP(+) = dihydroxyacetone phosphate + NADPH + H(+)</text>
        <dbReference type="Rhea" id="RHEA:11096"/>
        <dbReference type="ChEBI" id="CHEBI:15378"/>
        <dbReference type="ChEBI" id="CHEBI:57597"/>
        <dbReference type="ChEBI" id="CHEBI:57642"/>
        <dbReference type="ChEBI" id="CHEBI:57783"/>
        <dbReference type="ChEBI" id="CHEBI:58349"/>
        <dbReference type="EC" id="1.1.1.94"/>
    </reaction>
</comment>
<name>A0A9D1CYV8_9FIRM</name>
<dbReference type="GO" id="GO:0046168">
    <property type="term" value="P:glycerol-3-phosphate catabolic process"/>
    <property type="evidence" value="ECO:0007669"/>
    <property type="project" value="InterPro"/>
</dbReference>
<dbReference type="AlphaFoldDB" id="A0A9D1CYV8"/>
<dbReference type="InterPro" id="IPR006109">
    <property type="entry name" value="G3P_DH_NAD-dep_C"/>
</dbReference>
<keyword evidence="9" id="KW-0547">Nucleotide-binding</keyword>
<proteinExistence type="inferred from homology"/>
<feature type="binding site" evidence="11">
    <location>
        <begin position="250"/>
        <end position="251"/>
    </location>
    <ligand>
        <name>substrate</name>
    </ligand>
</feature>
<dbReference type="InterPro" id="IPR008927">
    <property type="entry name" value="6-PGluconate_DH-like_C_sf"/>
</dbReference>
<keyword evidence="3 9" id="KW-0521">NADP</keyword>
<dbReference type="EMBL" id="DVFV01000103">
    <property type="protein sequence ID" value="HIQ91142.1"/>
    <property type="molecule type" value="Genomic_DNA"/>
</dbReference>
<organism evidence="17 18">
    <name type="scientific">Candidatus Coprosoma intestinipullorum</name>
    <dbReference type="NCBI Taxonomy" id="2840752"/>
    <lineage>
        <taxon>Bacteria</taxon>
        <taxon>Bacillati</taxon>
        <taxon>Bacillota</taxon>
        <taxon>Bacillota incertae sedis</taxon>
        <taxon>Candidatus Coprosoma</taxon>
    </lineage>
</organism>
<gene>
    <name evidence="9" type="primary">gpsA</name>
    <name evidence="17" type="ORF">IAB27_05925</name>
</gene>
<dbReference type="PRINTS" id="PR00077">
    <property type="entry name" value="GPDHDRGNASE"/>
</dbReference>
<feature type="binding site" evidence="12">
    <location>
        <position position="135"/>
    </location>
    <ligand>
        <name>NAD(+)</name>
        <dbReference type="ChEBI" id="CHEBI:57540"/>
    </ligand>
</feature>
<keyword evidence="7 9" id="KW-0594">Phospholipid biosynthesis</keyword>
<dbReference type="GO" id="GO:0005829">
    <property type="term" value="C:cytosol"/>
    <property type="evidence" value="ECO:0007669"/>
    <property type="project" value="TreeGrafter"/>
</dbReference>
<comment type="function">
    <text evidence="9">Catalyzes the reduction of the glycolytic intermediate dihydroxyacetone phosphate (DHAP) to sn-glycerol 3-phosphate (G3P), the key precursor for phospholipid synthesis.</text>
</comment>
<feature type="binding site" evidence="9">
    <location>
        <position position="133"/>
    </location>
    <ligand>
        <name>sn-glycerol 3-phosphate</name>
        <dbReference type="ChEBI" id="CHEBI:57597"/>
    </ligand>
</feature>
<feature type="active site" description="Proton acceptor" evidence="9 10">
    <location>
        <position position="186"/>
    </location>
</feature>
<feature type="binding site" evidence="9">
    <location>
        <position position="249"/>
    </location>
    <ligand>
        <name>sn-glycerol 3-phosphate</name>
        <dbReference type="ChEBI" id="CHEBI:57597"/>
    </ligand>
</feature>
<feature type="binding site" evidence="9">
    <location>
        <position position="250"/>
    </location>
    <ligand>
        <name>NADPH</name>
        <dbReference type="ChEBI" id="CHEBI:57783"/>
    </ligand>
</feature>
<feature type="binding site" evidence="12">
    <location>
        <begin position="7"/>
        <end position="12"/>
    </location>
    <ligand>
        <name>NAD(+)</name>
        <dbReference type="ChEBI" id="CHEBI:57540"/>
    </ligand>
</feature>
<evidence type="ECO:0000256" key="9">
    <source>
        <dbReference type="HAMAP-Rule" id="MF_00394"/>
    </source>
</evidence>
<accession>A0A9D1CYV8</accession>
<feature type="binding site" evidence="9">
    <location>
        <position position="131"/>
    </location>
    <ligand>
        <name>sn-glycerol 3-phosphate</name>
        <dbReference type="ChEBI" id="CHEBI:57597"/>
    </ligand>
</feature>
<evidence type="ECO:0000256" key="12">
    <source>
        <dbReference type="PIRSR" id="PIRSR000114-3"/>
    </source>
</evidence>
<dbReference type="Pfam" id="PF01210">
    <property type="entry name" value="NAD_Gly3P_dh_N"/>
    <property type="match status" value="1"/>
</dbReference>
<feature type="domain" description="Glycerol-3-phosphate dehydrogenase NAD-dependent C-terminal" evidence="16">
    <location>
        <begin position="175"/>
        <end position="316"/>
    </location>
</feature>
<feature type="binding site" evidence="9">
    <location>
        <position position="135"/>
    </location>
    <ligand>
        <name>NADPH</name>
        <dbReference type="ChEBI" id="CHEBI:57783"/>
    </ligand>
</feature>
<dbReference type="EC" id="1.1.1.94" evidence="9"/>
<dbReference type="NCBIfam" id="NF000942">
    <property type="entry name" value="PRK00094.1-4"/>
    <property type="match status" value="1"/>
</dbReference>
<keyword evidence="8 9" id="KW-1208">Phospholipid metabolism</keyword>
<dbReference type="InterPro" id="IPR013328">
    <property type="entry name" value="6PGD_dom2"/>
</dbReference>